<accession>A0A9P8GQW4</accession>
<evidence type="ECO:0000313" key="2">
    <source>
        <dbReference type="Proteomes" id="UP000767238"/>
    </source>
</evidence>
<reference evidence="1" key="2">
    <citation type="submission" date="2021-08" db="EMBL/GenBank/DDBJ databases">
        <authorList>
            <person name="Gostincar C."/>
            <person name="Sun X."/>
            <person name="Song Z."/>
            <person name="Gunde-Cimerman N."/>
        </authorList>
    </citation>
    <scope>NUCLEOTIDE SEQUENCE</scope>
    <source>
        <strain evidence="1">EXF-8016</strain>
    </source>
</reference>
<proteinExistence type="predicted"/>
<dbReference type="EMBL" id="JAHFYH010000001">
    <property type="protein sequence ID" value="KAH0237836.1"/>
    <property type="molecule type" value="Genomic_DNA"/>
</dbReference>
<name>A0A9P8GQW4_AURME</name>
<dbReference type="AlphaFoldDB" id="A0A9P8GQW4"/>
<organism evidence="1 2">
    <name type="scientific">Aureobasidium melanogenum</name>
    <name type="common">Aureobasidium pullulans var. melanogenum</name>
    <dbReference type="NCBI Taxonomy" id="46634"/>
    <lineage>
        <taxon>Eukaryota</taxon>
        <taxon>Fungi</taxon>
        <taxon>Dikarya</taxon>
        <taxon>Ascomycota</taxon>
        <taxon>Pezizomycotina</taxon>
        <taxon>Dothideomycetes</taxon>
        <taxon>Dothideomycetidae</taxon>
        <taxon>Dothideales</taxon>
        <taxon>Saccotheciaceae</taxon>
        <taxon>Aureobasidium</taxon>
    </lineage>
</organism>
<reference evidence="1" key="1">
    <citation type="journal article" date="2021" name="J Fungi (Basel)">
        <title>Virulence traits and population genomics of the black yeast Aureobasidium melanogenum.</title>
        <authorList>
            <person name="Cernosa A."/>
            <person name="Sun X."/>
            <person name="Gostincar C."/>
            <person name="Fang C."/>
            <person name="Gunde-Cimerman N."/>
            <person name="Song Z."/>
        </authorList>
    </citation>
    <scope>NUCLEOTIDE SEQUENCE</scope>
    <source>
        <strain evidence="1">EXF-8016</strain>
    </source>
</reference>
<protein>
    <submittedName>
        <fullName evidence="1">Uncharacterized protein</fullName>
    </submittedName>
</protein>
<dbReference type="Proteomes" id="UP000767238">
    <property type="component" value="Unassembled WGS sequence"/>
</dbReference>
<gene>
    <name evidence="1" type="ORF">KCV03_g12</name>
</gene>
<feature type="non-terminal residue" evidence="1">
    <location>
        <position position="172"/>
    </location>
</feature>
<comment type="caution">
    <text evidence="1">The sequence shown here is derived from an EMBL/GenBank/DDBJ whole genome shotgun (WGS) entry which is preliminary data.</text>
</comment>
<sequence length="172" mass="18824">MTVYLQVLDPLLSAGNNCAFEVSNTEGHYNPIADLNSTWGLSTKTLPVPTTADYICPPVMRCDSNNSAPRQVVVLAFSDLLYVSPREASGRQALAISNFIYEFAPSAAKTITFETDHNVKHHTGIVFGFLGVDNSCWIPGRSALWEPLMTHVRENNAGSCMCIYIALFFTSG</sequence>
<evidence type="ECO:0000313" key="1">
    <source>
        <dbReference type="EMBL" id="KAH0237836.1"/>
    </source>
</evidence>